<evidence type="ECO:0000256" key="2">
    <source>
        <dbReference type="PROSITE-ProRule" id="PRU00335"/>
    </source>
</evidence>
<evidence type="ECO:0000259" key="3">
    <source>
        <dbReference type="PROSITE" id="PS50977"/>
    </source>
</evidence>
<dbReference type="PROSITE" id="PS50977">
    <property type="entry name" value="HTH_TETR_2"/>
    <property type="match status" value="1"/>
</dbReference>
<keyword evidence="5" id="KW-1185">Reference proteome</keyword>
<accession>A0ABW2C8R9</accession>
<comment type="caution">
    <text evidence="4">The sequence shown here is derived from an EMBL/GenBank/DDBJ whole genome shotgun (WGS) entry which is preliminary data.</text>
</comment>
<evidence type="ECO:0000313" key="5">
    <source>
        <dbReference type="Proteomes" id="UP001596337"/>
    </source>
</evidence>
<gene>
    <name evidence="4" type="ORF">ACFQGD_26595</name>
</gene>
<dbReference type="PANTHER" id="PTHR43479">
    <property type="entry name" value="ACREF/ENVCD OPERON REPRESSOR-RELATED"/>
    <property type="match status" value="1"/>
</dbReference>
<dbReference type="InterPro" id="IPR009057">
    <property type="entry name" value="Homeodomain-like_sf"/>
</dbReference>
<dbReference type="Pfam" id="PF00440">
    <property type="entry name" value="TetR_N"/>
    <property type="match status" value="1"/>
</dbReference>
<dbReference type="PANTHER" id="PTHR43479:SF11">
    <property type="entry name" value="ACREF_ENVCD OPERON REPRESSOR-RELATED"/>
    <property type="match status" value="1"/>
</dbReference>
<organism evidence="4 5">
    <name type="scientific">Haloechinothrix salitolerans</name>
    <dbReference type="NCBI Taxonomy" id="926830"/>
    <lineage>
        <taxon>Bacteria</taxon>
        <taxon>Bacillati</taxon>
        <taxon>Actinomycetota</taxon>
        <taxon>Actinomycetes</taxon>
        <taxon>Pseudonocardiales</taxon>
        <taxon>Pseudonocardiaceae</taxon>
        <taxon>Haloechinothrix</taxon>
    </lineage>
</organism>
<feature type="domain" description="HTH tetR-type" evidence="3">
    <location>
        <begin position="18"/>
        <end position="78"/>
    </location>
</feature>
<name>A0ABW2C8R9_9PSEU</name>
<reference evidence="5" key="1">
    <citation type="journal article" date="2019" name="Int. J. Syst. Evol. Microbiol.">
        <title>The Global Catalogue of Microorganisms (GCM) 10K type strain sequencing project: providing services to taxonomists for standard genome sequencing and annotation.</title>
        <authorList>
            <consortium name="The Broad Institute Genomics Platform"/>
            <consortium name="The Broad Institute Genome Sequencing Center for Infectious Disease"/>
            <person name="Wu L."/>
            <person name="Ma J."/>
        </authorList>
    </citation>
    <scope>NUCLEOTIDE SEQUENCE [LARGE SCALE GENOMIC DNA]</scope>
    <source>
        <strain evidence="5">KCTC 32255</strain>
    </source>
</reference>
<dbReference type="InterPro" id="IPR050624">
    <property type="entry name" value="HTH-type_Tx_Regulator"/>
</dbReference>
<dbReference type="InterPro" id="IPR001647">
    <property type="entry name" value="HTH_TetR"/>
</dbReference>
<evidence type="ECO:0000313" key="4">
    <source>
        <dbReference type="EMBL" id="MFC6870705.1"/>
    </source>
</evidence>
<dbReference type="EMBL" id="JBHSXX010000001">
    <property type="protein sequence ID" value="MFC6870705.1"/>
    <property type="molecule type" value="Genomic_DNA"/>
</dbReference>
<keyword evidence="1 2" id="KW-0238">DNA-binding</keyword>
<proteinExistence type="predicted"/>
<dbReference type="SUPFAM" id="SSF46689">
    <property type="entry name" value="Homeodomain-like"/>
    <property type="match status" value="1"/>
</dbReference>
<dbReference type="RefSeq" id="WP_345405095.1">
    <property type="nucleotide sequence ID" value="NZ_BAABLA010000119.1"/>
</dbReference>
<sequence>MPTPTRPYRGVSASDRKAQRREQLLDAGLELLGTQGCARTTMTAVCATAKLTERYFYESFRNRDELLVAVMDRIADQLSDIVLDALGRATGDPAERGRAAIAAFMEVIEGDPRIGRAVLIESASTEVLRQRRHQLLRTFARLVVTQASELYGEDALPSPRDEINALLFIGGLAELMVAWLNGEIDATGEDIVDAAAHQFATSMHQ</sequence>
<dbReference type="Gene3D" id="1.10.357.10">
    <property type="entry name" value="Tetracycline Repressor, domain 2"/>
    <property type="match status" value="1"/>
</dbReference>
<dbReference type="Proteomes" id="UP001596337">
    <property type="component" value="Unassembled WGS sequence"/>
</dbReference>
<feature type="DNA-binding region" description="H-T-H motif" evidence="2">
    <location>
        <begin position="41"/>
        <end position="60"/>
    </location>
</feature>
<evidence type="ECO:0000256" key="1">
    <source>
        <dbReference type="ARBA" id="ARBA00023125"/>
    </source>
</evidence>
<protein>
    <submittedName>
        <fullName evidence="4">TetR/AcrR family transcriptional regulator</fullName>
    </submittedName>
</protein>